<proteinExistence type="predicted"/>
<dbReference type="OrthoDB" id="4640564at2"/>
<dbReference type="EMBL" id="JALN02000002">
    <property type="protein sequence ID" value="KDE97248.1"/>
    <property type="molecule type" value="Genomic_DNA"/>
</dbReference>
<dbReference type="Proteomes" id="UP000022835">
    <property type="component" value="Unassembled WGS sequence"/>
</dbReference>
<keyword evidence="2" id="KW-1185">Reference proteome</keyword>
<accession>A0A064CEU6</accession>
<dbReference type="AlphaFoldDB" id="A0A064CEU6"/>
<sequence length="87" mass="9893">MAENTAKVTTARRRRPDWRSREVRAKEKMVARRVSEADHRALRQFADETGTTIAEMIAPAIDAIIAQAHTYFQEADRQELAPQARAS</sequence>
<protein>
    <submittedName>
        <fullName evidence="1">Uncharacterized protein</fullName>
    </submittedName>
</protein>
<evidence type="ECO:0000313" key="1">
    <source>
        <dbReference type="EMBL" id="KDE97248.1"/>
    </source>
</evidence>
<organism evidence="1 2">
    <name type="scientific">Mycolicibacterium aromaticivorans JS19b1 = JCM 16368</name>
    <dbReference type="NCBI Taxonomy" id="1440774"/>
    <lineage>
        <taxon>Bacteria</taxon>
        <taxon>Bacillati</taxon>
        <taxon>Actinomycetota</taxon>
        <taxon>Actinomycetes</taxon>
        <taxon>Mycobacteriales</taxon>
        <taxon>Mycobacteriaceae</taxon>
        <taxon>Mycolicibacterium</taxon>
    </lineage>
</organism>
<dbReference type="eggNOG" id="ENOG5031XUJ">
    <property type="taxonomic scope" value="Bacteria"/>
</dbReference>
<evidence type="ECO:0000313" key="2">
    <source>
        <dbReference type="Proteomes" id="UP000022835"/>
    </source>
</evidence>
<gene>
    <name evidence="1" type="ORF">Y900_028735</name>
</gene>
<name>A0A064CEU6_9MYCO</name>
<reference evidence="1" key="1">
    <citation type="submission" date="2014-05" db="EMBL/GenBank/DDBJ databases">
        <title>Genome sequence of Mycobacterium aromaticivorans strain JS19b1T (= DSM 45407T).</title>
        <authorList>
            <person name="Kwak Y."/>
            <person name="Park G.-S."/>
            <person name="Li Q.X."/>
            <person name="Lee S.-E."/>
            <person name="Shin J.-H."/>
        </authorList>
    </citation>
    <scope>NUCLEOTIDE SEQUENCE [LARGE SCALE GENOMIC DNA]</scope>
    <source>
        <strain evidence="1">JS19b1</strain>
    </source>
</reference>
<comment type="caution">
    <text evidence="1">The sequence shown here is derived from an EMBL/GenBank/DDBJ whole genome shotgun (WGS) entry which is preliminary data.</text>
</comment>